<gene>
    <name evidence="1" type="ORF">D104_14750</name>
</gene>
<sequence>MEEIKFKDGRESSWWGYGDYFCTSPACEIKILLPYKSEPPHGDSYHNLIINSKTIRGYIWSGYFLWSKCGNYFTCHWLEGMKGYFEGKVWHTSQIQRATIIVSPTKLQYRIVIEPSYKELNLLRREGAEDELWNILLDPDGSPCVVVK</sequence>
<evidence type="ECO:0000313" key="1">
    <source>
        <dbReference type="EMBL" id="ETI58511.1"/>
    </source>
</evidence>
<dbReference type="OrthoDB" id="7061923at2"/>
<name>W1RP26_9GAMM</name>
<evidence type="ECO:0000313" key="2">
    <source>
        <dbReference type="Proteomes" id="UP000018857"/>
    </source>
</evidence>
<keyword evidence="2" id="KW-1185">Reference proteome</keyword>
<comment type="caution">
    <text evidence="1">The sequence shown here is derived from an EMBL/GenBank/DDBJ whole genome shotgun (WGS) entry which is preliminary data.</text>
</comment>
<accession>W1RP26</accession>
<dbReference type="RefSeq" id="WP_024024997.1">
    <property type="nucleotide sequence ID" value="NZ_AYOZ01000052.1"/>
</dbReference>
<protein>
    <submittedName>
        <fullName evidence="1">Uncharacterized protein</fullName>
    </submittedName>
</protein>
<proteinExistence type="predicted"/>
<dbReference type="eggNOG" id="ENOG502ZUHP">
    <property type="taxonomic scope" value="Bacteria"/>
</dbReference>
<dbReference type="AlphaFoldDB" id="W1RP26"/>
<reference evidence="1 2" key="1">
    <citation type="journal article" date="2014" name="Genome Announc.">
        <title>Draft Genome Sequence of Marinomonas sp. Strain D104, a Polycyclic Aromatic Hydrocarbon-Degrading Bacterium from the Deep-Sea Sediment of the Arctic Ocean.</title>
        <authorList>
            <person name="Dong C."/>
            <person name="Bai X."/>
            <person name="Lai Q."/>
            <person name="Xie Y."/>
            <person name="Chen X."/>
            <person name="Shao Z."/>
        </authorList>
    </citation>
    <scope>NUCLEOTIDE SEQUENCE [LARGE SCALE GENOMIC DNA]</scope>
    <source>
        <strain evidence="1 2">D104</strain>
    </source>
</reference>
<dbReference type="Proteomes" id="UP000018857">
    <property type="component" value="Unassembled WGS sequence"/>
</dbReference>
<organism evidence="1 2">
    <name type="scientific">Marinomonas profundimaris</name>
    <dbReference type="NCBI Taxonomy" id="1208321"/>
    <lineage>
        <taxon>Bacteria</taxon>
        <taxon>Pseudomonadati</taxon>
        <taxon>Pseudomonadota</taxon>
        <taxon>Gammaproteobacteria</taxon>
        <taxon>Oceanospirillales</taxon>
        <taxon>Oceanospirillaceae</taxon>
        <taxon>Marinomonas</taxon>
    </lineage>
</organism>
<dbReference type="EMBL" id="AYOZ01000052">
    <property type="protein sequence ID" value="ETI58511.1"/>
    <property type="molecule type" value="Genomic_DNA"/>
</dbReference>